<evidence type="ECO:0000313" key="2">
    <source>
        <dbReference type="Proteomes" id="UP000019270"/>
    </source>
</evidence>
<sequence>MSNIKQLDLFSFALEDQIIDLKQGEEMEFIRGKERLLIQKHNKHKGVCHYQGPDFSGYALHIDKKGISGGLDIFVASIERWLDGRGWRETKE</sequence>
<dbReference type="eggNOG" id="ENOG5032002">
    <property type="taxonomic scope" value="Bacteria"/>
</dbReference>
<gene>
    <name evidence="1" type="ORF">PBF_21958</name>
</gene>
<dbReference type="Proteomes" id="UP000019270">
    <property type="component" value="Unassembled WGS sequence"/>
</dbReference>
<dbReference type="RefSeq" id="WP_235192314.1">
    <property type="nucleotide sequence ID" value="NZ_APVL01000027.1"/>
</dbReference>
<proteinExistence type="predicted"/>
<reference evidence="2" key="1">
    <citation type="submission" date="2013-03" db="EMBL/GenBank/DDBJ databases">
        <title>Draft genome sequence of Bacillus firmus DS1.</title>
        <authorList>
            <person name="Peng D."/>
            <person name="Zhu L."/>
            <person name="Sun M."/>
        </authorList>
    </citation>
    <scope>NUCLEOTIDE SEQUENCE [LARGE SCALE GENOMIC DNA]</scope>
    <source>
        <strain evidence="2">DS1</strain>
    </source>
</reference>
<accession>W7LAL7</accession>
<dbReference type="PATRIC" id="fig|1307436.3.peg.4684"/>
<reference evidence="1 2" key="2">
    <citation type="journal article" date="2016" name="Sci. Rep.">
        <title>A novel serine protease, Sep1, from Bacillus firmus DS-1 has nematicidal activity and degrades multiple intestinal-associated nematode proteins.</title>
        <authorList>
            <person name="Geng C."/>
            <person name="Nie X."/>
            <person name="Tang Z."/>
            <person name="Zhang Y."/>
            <person name="Lin J."/>
            <person name="Sun M."/>
            <person name="Peng D."/>
        </authorList>
    </citation>
    <scope>NUCLEOTIDE SEQUENCE [LARGE SCALE GENOMIC DNA]</scope>
    <source>
        <strain evidence="1 2">DS1</strain>
    </source>
</reference>
<dbReference type="EMBL" id="APVL01000027">
    <property type="protein sequence ID" value="EWG08874.1"/>
    <property type="molecule type" value="Genomic_DNA"/>
</dbReference>
<organism evidence="1 2">
    <name type="scientific">Cytobacillus firmus DS1</name>
    <dbReference type="NCBI Taxonomy" id="1307436"/>
    <lineage>
        <taxon>Bacteria</taxon>
        <taxon>Bacillati</taxon>
        <taxon>Bacillota</taxon>
        <taxon>Bacilli</taxon>
        <taxon>Bacillales</taxon>
        <taxon>Bacillaceae</taxon>
        <taxon>Cytobacillus</taxon>
    </lineage>
</organism>
<comment type="caution">
    <text evidence="1">The sequence shown here is derived from an EMBL/GenBank/DDBJ whole genome shotgun (WGS) entry which is preliminary data.</text>
</comment>
<protein>
    <submittedName>
        <fullName evidence="1">Uncharacterized protein</fullName>
    </submittedName>
</protein>
<dbReference type="AlphaFoldDB" id="W7LAL7"/>
<name>W7LAL7_CYTFI</name>
<evidence type="ECO:0000313" key="1">
    <source>
        <dbReference type="EMBL" id="EWG08874.1"/>
    </source>
</evidence>